<sequence>MSRKRELWERLIHQIAEIESELAAALQSGHGLGLSEYRALRALSMSPTSELRLQELASQLRLNQSSVSRMVERLERRQLVARDPCPDDKRGIYAVLTDTGREVFNRASADYEAALNTAFDQRDSEELLATRLFSADIREHR</sequence>
<dbReference type="SMART" id="SM00347">
    <property type="entry name" value="HTH_MARR"/>
    <property type="match status" value="1"/>
</dbReference>
<dbReference type="RefSeq" id="WP_068337375.1">
    <property type="nucleotide sequence ID" value="NZ_LQBP01000006.1"/>
</dbReference>
<dbReference type="PRINTS" id="PR00598">
    <property type="entry name" value="HTHMARR"/>
</dbReference>
<dbReference type="InterPro" id="IPR039422">
    <property type="entry name" value="MarR/SlyA-like"/>
</dbReference>
<proteinExistence type="predicted"/>
<dbReference type="STRING" id="1685378.AVO44_12205"/>
<comment type="caution">
    <text evidence="2">The sequence shown here is derived from an EMBL/GenBank/DDBJ whole genome shotgun (WGS) entry which is preliminary data.</text>
</comment>
<dbReference type="Gene3D" id="1.10.10.10">
    <property type="entry name" value="Winged helix-like DNA-binding domain superfamily/Winged helix DNA-binding domain"/>
    <property type="match status" value="1"/>
</dbReference>
<protein>
    <submittedName>
        <fullName evidence="2">MarR family transcriptional regulator</fullName>
    </submittedName>
</protein>
<dbReference type="GO" id="GO:0006950">
    <property type="term" value="P:response to stress"/>
    <property type="evidence" value="ECO:0007669"/>
    <property type="project" value="TreeGrafter"/>
</dbReference>
<evidence type="ECO:0000313" key="3">
    <source>
        <dbReference type="Proteomes" id="UP000053690"/>
    </source>
</evidence>
<gene>
    <name evidence="2" type="ORF">AVO44_12205</name>
</gene>
<dbReference type="GO" id="GO:0003700">
    <property type="term" value="F:DNA-binding transcription factor activity"/>
    <property type="evidence" value="ECO:0007669"/>
    <property type="project" value="InterPro"/>
</dbReference>
<evidence type="ECO:0000313" key="2">
    <source>
        <dbReference type="EMBL" id="KUJ78474.1"/>
    </source>
</evidence>
<name>A0A0X3TRW1_9RHOB</name>
<feature type="domain" description="HTH marR-type" evidence="1">
    <location>
        <begin position="1"/>
        <end position="139"/>
    </location>
</feature>
<dbReference type="InterPro" id="IPR000835">
    <property type="entry name" value="HTH_MarR-typ"/>
</dbReference>
<dbReference type="Pfam" id="PF12802">
    <property type="entry name" value="MarR_2"/>
    <property type="match status" value="1"/>
</dbReference>
<keyword evidence="3" id="KW-1185">Reference proteome</keyword>
<reference evidence="3" key="1">
    <citation type="submission" date="2015-12" db="EMBL/GenBank/DDBJ databases">
        <authorList>
            <person name="Zhang G."/>
            <person name="Stingl U."/>
        </authorList>
    </citation>
    <scope>NUCLEOTIDE SEQUENCE [LARGE SCALE GENOMIC DNA]</scope>
    <source>
        <strain evidence="3">ZGT108</strain>
    </source>
</reference>
<accession>A0A0X3TRW1</accession>
<dbReference type="AlphaFoldDB" id="A0A0X3TRW1"/>
<dbReference type="EMBL" id="LQBP01000006">
    <property type="protein sequence ID" value="KUJ78474.1"/>
    <property type="molecule type" value="Genomic_DNA"/>
</dbReference>
<evidence type="ECO:0000259" key="1">
    <source>
        <dbReference type="PROSITE" id="PS50995"/>
    </source>
</evidence>
<organism evidence="2 3">
    <name type="scientific">Ruegeria profundi</name>
    <dbReference type="NCBI Taxonomy" id="1685378"/>
    <lineage>
        <taxon>Bacteria</taxon>
        <taxon>Pseudomonadati</taxon>
        <taxon>Pseudomonadota</taxon>
        <taxon>Alphaproteobacteria</taxon>
        <taxon>Rhodobacterales</taxon>
        <taxon>Roseobacteraceae</taxon>
        <taxon>Ruegeria</taxon>
    </lineage>
</organism>
<dbReference type="OrthoDB" id="9806864at2"/>
<dbReference type="InterPro" id="IPR036388">
    <property type="entry name" value="WH-like_DNA-bd_sf"/>
</dbReference>
<dbReference type="SUPFAM" id="SSF46785">
    <property type="entry name" value="Winged helix' DNA-binding domain"/>
    <property type="match status" value="1"/>
</dbReference>
<dbReference type="Proteomes" id="UP000053690">
    <property type="component" value="Unassembled WGS sequence"/>
</dbReference>
<dbReference type="PANTHER" id="PTHR33164">
    <property type="entry name" value="TRANSCRIPTIONAL REGULATOR, MARR FAMILY"/>
    <property type="match status" value="1"/>
</dbReference>
<dbReference type="PANTHER" id="PTHR33164:SF99">
    <property type="entry name" value="MARR FAMILY REGULATORY PROTEIN"/>
    <property type="match status" value="1"/>
</dbReference>
<dbReference type="PROSITE" id="PS50995">
    <property type="entry name" value="HTH_MARR_2"/>
    <property type="match status" value="1"/>
</dbReference>
<dbReference type="InterPro" id="IPR036390">
    <property type="entry name" value="WH_DNA-bd_sf"/>
</dbReference>